<feature type="region of interest" description="Disordered" evidence="4">
    <location>
        <begin position="324"/>
        <end position="343"/>
    </location>
</feature>
<evidence type="ECO:0000313" key="7">
    <source>
        <dbReference type="Proteomes" id="UP001165679"/>
    </source>
</evidence>
<accession>A0AA41YQX3</accession>
<reference evidence="6" key="2">
    <citation type="submission" date="2022-10" db="EMBL/GenBank/DDBJ databases">
        <authorList>
            <person name="Trinh H.N."/>
        </authorList>
    </citation>
    <scope>NUCLEOTIDE SEQUENCE</scope>
    <source>
        <strain evidence="6">RN2-1</strain>
    </source>
</reference>
<dbReference type="Pfam" id="PF00535">
    <property type="entry name" value="Glycos_transf_2"/>
    <property type="match status" value="1"/>
</dbReference>
<evidence type="ECO:0000313" key="6">
    <source>
        <dbReference type="EMBL" id="MCW3473877.1"/>
    </source>
</evidence>
<dbReference type="GO" id="GO:0016757">
    <property type="term" value="F:glycosyltransferase activity"/>
    <property type="evidence" value="ECO:0007669"/>
    <property type="project" value="UniProtKB-KW"/>
</dbReference>
<dbReference type="SUPFAM" id="SSF53448">
    <property type="entry name" value="Nucleotide-diphospho-sugar transferases"/>
    <property type="match status" value="1"/>
</dbReference>
<feature type="region of interest" description="Disordered" evidence="4">
    <location>
        <begin position="933"/>
        <end position="967"/>
    </location>
</feature>
<dbReference type="PANTHER" id="PTHR43179">
    <property type="entry name" value="RHAMNOSYLTRANSFERASE WBBL"/>
    <property type="match status" value="1"/>
</dbReference>
<dbReference type="PANTHER" id="PTHR43179:SF12">
    <property type="entry name" value="GALACTOFURANOSYLTRANSFERASE GLFT2"/>
    <property type="match status" value="1"/>
</dbReference>
<keyword evidence="3" id="KW-0808">Transferase</keyword>
<evidence type="ECO:0000256" key="4">
    <source>
        <dbReference type="SAM" id="MobiDB-lite"/>
    </source>
</evidence>
<dbReference type="Gene3D" id="3.90.550.10">
    <property type="entry name" value="Spore Coat Polysaccharide Biosynthesis Protein SpsA, Chain A"/>
    <property type="match status" value="1"/>
</dbReference>
<reference evidence="6" key="1">
    <citation type="submission" date="2022-09" db="EMBL/GenBank/DDBJ databases">
        <title>Rhodovastum sp. nov. RN2-1 isolated from soil in Seongnam, South Korea.</title>
        <authorList>
            <person name="Le N.T."/>
        </authorList>
    </citation>
    <scope>NUCLEOTIDE SEQUENCE</scope>
    <source>
        <strain evidence="6">RN2-1</strain>
    </source>
</reference>
<dbReference type="RefSeq" id="WP_264712494.1">
    <property type="nucleotide sequence ID" value="NZ_JAPDNT010000002.1"/>
</dbReference>
<dbReference type="EMBL" id="JAPDNT010000002">
    <property type="protein sequence ID" value="MCW3473877.1"/>
    <property type="molecule type" value="Genomic_DNA"/>
</dbReference>
<dbReference type="InterPro" id="IPR001173">
    <property type="entry name" value="Glyco_trans_2-like"/>
</dbReference>
<comment type="similarity">
    <text evidence="1">Belongs to the glycosyltransferase 2 family.</text>
</comment>
<name>A0AA41YQX3_9PROT</name>
<keyword evidence="7" id="KW-1185">Reference proteome</keyword>
<evidence type="ECO:0000256" key="1">
    <source>
        <dbReference type="ARBA" id="ARBA00006739"/>
    </source>
</evidence>
<keyword evidence="2" id="KW-0328">Glycosyltransferase</keyword>
<feature type="compositionally biased region" description="Basic and acidic residues" evidence="4">
    <location>
        <begin position="952"/>
        <end position="967"/>
    </location>
</feature>
<sequence>MTTEDLEQILAQQARTSPSWCMFDHAWYLRAYPDALDQIQGESFEAVRQHYLDHGRSLGHSPNMYFDEKWYLQRYPDVADEIAAGFVMSGYEHYCRIGYVNRSPHWLYDDDVYALYSPDLTDQVLVEHQCFNRYDHYIKSGGREQRIAHLLFDPATYRAFIARDGEGMGAIEEAGPFVHFLRRVWFDRMDATTAVYFDPVWYVEQYEDARAALERRDYACALHHYLASPDARRHDPRPEFSEDFYLAQNPDIAASVRAGAHVSGFIAFLKAGVFALRQPSRGIDLRRHLANHPTARADIEAGISRDAFAHVVAFGYRAEPPAAPTPLPVPGPGAAAAPPHEPARLAASAELPAPAGLGSIDFYGFLTPAHGWMFSGWVTPEHASLDGKVEAIAYFEQGQVAGPALLSTLLREDLGGKGVGAVVYLEGPGRPIGDLVSLSISSEGSSWTLSPAANAASLRDAELAVPLRRVVGQLRANPSKAAITALAGRRGYSGTSTLGGLHDRVFVEIDETIFCPPNGVALIGWMLAKPGVVKAMRLQSGSHSAMLRPEQFVRIDRPDVLNSVGAQHGFQELRNGFMLYVPNVFQPGETSYLEIETARGEIGYRGITEPKLQGMPAMRFLLDRFDVRYDELARVYDNVIGPSVASLNRERLRDPSDHEVIDFGPQPEAPVLSVIVPLYGRLDFMEYQFAFLSRHEAGIAHEIIYVLDDPPRQREAEVLAASIHARFKIPFRLVLLPRNVGYAPANNVGVALARGRYLCFLNSDVFPDSDDWMERLVARLQDNPSLGAVGPLLLFEDRSVQHMGMIFEPLPEFGNWLFPLHERKGWRPPAQRGLRRCDAITGACMVLERRVVRELGGFDESFAIGDFEDSDLCMKLAEIGLECAVDLDVTMFHLERQSQAGSEQRWRMNLTLYNAWTHDGRWGAQIRARQAQRAAIAPQPLPSPADISAPDAPERRTSVTVKDKQPA</sequence>
<evidence type="ECO:0000256" key="2">
    <source>
        <dbReference type="ARBA" id="ARBA00022676"/>
    </source>
</evidence>
<comment type="caution">
    <text evidence="6">The sequence shown here is derived from an EMBL/GenBank/DDBJ whole genome shotgun (WGS) entry which is preliminary data.</text>
</comment>
<dbReference type="Proteomes" id="UP001165679">
    <property type="component" value="Unassembled WGS sequence"/>
</dbReference>
<protein>
    <submittedName>
        <fullName evidence="6">Glycosyltransferase family 2 protein</fullName>
    </submittedName>
</protein>
<evidence type="ECO:0000259" key="5">
    <source>
        <dbReference type="Pfam" id="PF00535"/>
    </source>
</evidence>
<proteinExistence type="inferred from homology"/>
<feature type="domain" description="Glycosyltransferase 2-like" evidence="5">
    <location>
        <begin position="673"/>
        <end position="805"/>
    </location>
</feature>
<organism evidence="6 7">
    <name type="scientific">Limobrevibacterium gyesilva</name>
    <dbReference type="NCBI Taxonomy" id="2991712"/>
    <lineage>
        <taxon>Bacteria</taxon>
        <taxon>Pseudomonadati</taxon>
        <taxon>Pseudomonadota</taxon>
        <taxon>Alphaproteobacteria</taxon>
        <taxon>Acetobacterales</taxon>
        <taxon>Acetobacteraceae</taxon>
        <taxon>Limobrevibacterium</taxon>
    </lineage>
</organism>
<evidence type="ECO:0000256" key="3">
    <source>
        <dbReference type="ARBA" id="ARBA00022679"/>
    </source>
</evidence>
<dbReference type="AlphaFoldDB" id="A0AA41YQX3"/>
<dbReference type="InterPro" id="IPR029044">
    <property type="entry name" value="Nucleotide-diphossugar_trans"/>
</dbReference>
<gene>
    <name evidence="6" type="ORF">OL599_04740</name>
</gene>